<dbReference type="EMBL" id="LQXD01000068">
    <property type="protein sequence ID" value="OIJ20622.1"/>
    <property type="molecule type" value="Genomic_DNA"/>
</dbReference>
<dbReference type="InterPro" id="IPR003772">
    <property type="entry name" value="YceD"/>
</dbReference>
<dbReference type="Proteomes" id="UP000180175">
    <property type="component" value="Chromosome"/>
</dbReference>
<dbReference type="Pfam" id="PF02620">
    <property type="entry name" value="YceD"/>
    <property type="match status" value="1"/>
</dbReference>
<dbReference type="EMBL" id="CP063356">
    <property type="protein sequence ID" value="QOY34360.1"/>
    <property type="molecule type" value="Genomic_DNA"/>
</dbReference>
<evidence type="ECO:0000313" key="2">
    <source>
        <dbReference type="EMBL" id="QOY34360.1"/>
    </source>
</evidence>
<reference evidence="2" key="4">
    <citation type="submission" date="2020-10" db="EMBL/GenBank/DDBJ databases">
        <authorList>
            <person name="Bassil N.M."/>
            <person name="Lloyd J.R."/>
        </authorList>
    </citation>
    <scope>NUCLEOTIDE SEQUENCE</scope>
    <source>
        <strain evidence="2">NB2006</strain>
    </source>
</reference>
<dbReference type="KEGG" id="aia:AWH56_016715"/>
<proteinExistence type="predicted"/>
<sequence>MKWSVQQLNTLKNKGIKFDEMVDVSDIKKVDQEIRNISLVHVKGEGTFSNHSVTFTLEIKGEMILPCSRTLADVSFPFEIETAEMFKLHDWIGFDDRDDEIHDLINDTVDLLPYIKQAILLEIPIQIFCEDKKGEAPPKGNDWELITEENKKERIDPRLADLAKFFDDK</sequence>
<dbReference type="OrthoDB" id="9790372at2"/>
<organism evidence="1 3">
    <name type="scientific">Anaerobacillus isosaccharinicus</name>
    <dbReference type="NCBI Taxonomy" id="1532552"/>
    <lineage>
        <taxon>Bacteria</taxon>
        <taxon>Bacillati</taxon>
        <taxon>Bacillota</taxon>
        <taxon>Bacilli</taxon>
        <taxon>Bacillales</taxon>
        <taxon>Bacillaceae</taxon>
        <taxon>Anaerobacillus</taxon>
    </lineage>
</organism>
<gene>
    <name evidence="2" type="ORF">AWH56_016715</name>
    <name evidence="1" type="ORF">AWH56_07575</name>
</gene>
<keyword evidence="3" id="KW-1185">Reference proteome</keyword>
<dbReference type="AlphaFoldDB" id="A0A1S2M742"/>
<reference evidence="2 3" key="3">
    <citation type="journal article" date="2019" name="Int. J. Syst. Evol. Microbiol.">
        <title>Anaerobacillus isosaccharinicus sp. nov., an alkaliphilic bacterium which degrades isosaccharinic acid.</title>
        <authorList>
            <person name="Bassil N.M."/>
            <person name="Lloyd J.R."/>
        </authorList>
    </citation>
    <scope>NUCLEOTIDE SEQUENCE [LARGE SCALE GENOMIC DNA]</scope>
    <source>
        <strain evidence="2 3">NB2006</strain>
    </source>
</reference>
<accession>A0A1S2M742</accession>
<reference evidence="2 3" key="2">
    <citation type="journal article" date="2017" name="Genome Announc.">
        <title>Draft Genome Sequences of Four Alkaliphilic Bacteria Belonging to the Anaerobacillus Genus.</title>
        <authorList>
            <person name="Bassil N.M."/>
            <person name="Lloyd J.R."/>
        </authorList>
    </citation>
    <scope>NUCLEOTIDE SEQUENCE [LARGE SCALE GENOMIC DNA]</scope>
    <source>
        <strain evidence="2 3">NB2006</strain>
    </source>
</reference>
<evidence type="ECO:0000313" key="1">
    <source>
        <dbReference type="EMBL" id="OIJ20622.1"/>
    </source>
</evidence>
<evidence type="ECO:0000313" key="3">
    <source>
        <dbReference type="Proteomes" id="UP000180175"/>
    </source>
</evidence>
<name>A0A1S2M742_9BACI</name>
<dbReference type="RefSeq" id="WP_071316559.1">
    <property type="nucleotide sequence ID" value="NZ_CP063356.2"/>
</dbReference>
<protein>
    <submittedName>
        <fullName evidence="2">DUF177 domain-containing protein</fullName>
    </submittedName>
</protein>
<reference evidence="1 3" key="1">
    <citation type="submission" date="2016-10" db="EMBL/GenBank/DDBJ databases">
        <title>Draft genome sequences of four alkaliphilic bacteria belonging to the Anaerobacillus genus.</title>
        <authorList>
            <person name="Bassil N.M."/>
            <person name="Lloyd J.R."/>
        </authorList>
    </citation>
    <scope>NUCLEOTIDE SEQUENCE [LARGE SCALE GENOMIC DNA]</scope>
    <source>
        <strain evidence="1 3">NB2006</strain>
    </source>
</reference>